<proteinExistence type="predicted"/>
<dbReference type="EMBL" id="MK072398">
    <property type="protein sequence ID" value="AYV84050.1"/>
    <property type="molecule type" value="Genomic_DNA"/>
</dbReference>
<feature type="transmembrane region" description="Helical" evidence="1">
    <location>
        <begin position="41"/>
        <end position="66"/>
    </location>
</feature>
<organism evidence="2">
    <name type="scientific">Hyperionvirus sp</name>
    <dbReference type="NCBI Taxonomy" id="2487770"/>
    <lineage>
        <taxon>Viruses</taxon>
        <taxon>Varidnaviria</taxon>
        <taxon>Bamfordvirae</taxon>
        <taxon>Nucleocytoviricota</taxon>
        <taxon>Megaviricetes</taxon>
        <taxon>Imitervirales</taxon>
        <taxon>Mimiviridae</taxon>
        <taxon>Klosneuvirinae</taxon>
    </lineage>
</organism>
<gene>
    <name evidence="2" type="ORF">Hyperionvirus16_25</name>
</gene>
<sequence>MSADQQNKPSVSGIDALIEISENVADIQSDEPGRLTTFDDLFFIIVCFFWTIFLLIFLVSLIGWLLCFNSEACDNHSLECCKTNDFHNFINGTCVNVISYRNCASYDQWELAIYGNIMAGLALCIIFYLIHSYLENRNQSASGR</sequence>
<evidence type="ECO:0000256" key="1">
    <source>
        <dbReference type="SAM" id="Phobius"/>
    </source>
</evidence>
<protein>
    <submittedName>
        <fullName evidence="2">Uncharacterized protein</fullName>
    </submittedName>
</protein>
<keyword evidence="1" id="KW-0472">Membrane</keyword>
<name>A0A3G5A9X3_9VIRU</name>
<accession>A0A3G5A9X3</accession>
<keyword evidence="1" id="KW-1133">Transmembrane helix</keyword>
<feature type="transmembrane region" description="Helical" evidence="1">
    <location>
        <begin position="111"/>
        <end position="130"/>
    </location>
</feature>
<reference evidence="2" key="1">
    <citation type="submission" date="2018-10" db="EMBL/GenBank/DDBJ databases">
        <title>Hidden diversity of soil giant viruses.</title>
        <authorList>
            <person name="Schulz F."/>
            <person name="Alteio L."/>
            <person name="Goudeau D."/>
            <person name="Ryan E.M."/>
            <person name="Malmstrom R.R."/>
            <person name="Blanchard J."/>
            <person name="Woyke T."/>
        </authorList>
    </citation>
    <scope>NUCLEOTIDE SEQUENCE</scope>
    <source>
        <strain evidence="2">HYV1</strain>
    </source>
</reference>
<keyword evidence="1" id="KW-0812">Transmembrane</keyword>
<evidence type="ECO:0000313" key="2">
    <source>
        <dbReference type="EMBL" id="AYV84050.1"/>
    </source>
</evidence>